<sequence>MKKLLCIAALAALVLTGCAKDLQVKTTEKLTIEYGDKLDNDKLYDAKESDENVKVDKVFGYDAKKVGDQTLKVTFTDGDKTIQKDVKITVKDTKKPEIVLKKDKITITAGDKLNLKDNVKSVKDPVDGDLKYSDKEIKKSGYTIDKGKLNVKKTGAYKVTVKAYDANGNTTDKTFDVVVKKKVEKKATTEQNSETTTSQNNSTGQQTQAVSPSSPAQSNQSSGSSGQSGTTSGGSSSGNSGTSKPAEQQKPTTCYVPNNQLGESGQIFKTEAEAYKYGADMEGNPKNNIMSYSVGPVVDTCDNITGYTVGLIYGN</sequence>
<reference evidence="5 6" key="1">
    <citation type="submission" date="2020-02" db="EMBL/GenBank/DDBJ databases">
        <authorList>
            <person name="Kociolek L.K."/>
            <person name="Ozer E.A."/>
        </authorList>
    </citation>
    <scope>NUCLEOTIDE SEQUENCE [LARGE SCALE GENOMIC DNA]</scope>
    <source>
        <strain evidence="5 6">ATCC 14501</strain>
    </source>
</reference>
<feature type="chain" id="PRO_5042796812" evidence="2">
    <location>
        <begin position="20"/>
        <end position="315"/>
    </location>
</feature>
<evidence type="ECO:0000313" key="4">
    <source>
        <dbReference type="EMBL" id="MCR0234116.1"/>
    </source>
</evidence>
<evidence type="ECO:0000313" key="6">
    <source>
        <dbReference type="Proteomes" id="UP000503330"/>
    </source>
</evidence>
<proteinExistence type="predicted"/>
<dbReference type="Gene3D" id="2.60.40.10">
    <property type="entry name" value="Immunoglobulins"/>
    <property type="match status" value="1"/>
</dbReference>
<dbReference type="EMBL" id="JAKTMA010000028">
    <property type="protein sequence ID" value="MCR0234116.1"/>
    <property type="molecule type" value="Genomic_DNA"/>
</dbReference>
<organism evidence="4 7">
    <name type="scientific">Clostridium innocuum</name>
    <dbReference type="NCBI Taxonomy" id="1522"/>
    <lineage>
        <taxon>Bacteria</taxon>
        <taxon>Bacillati</taxon>
        <taxon>Bacillota</taxon>
        <taxon>Clostridia</taxon>
        <taxon>Eubacteriales</taxon>
        <taxon>Clostridiaceae</taxon>
        <taxon>Clostridium</taxon>
    </lineage>
</organism>
<dbReference type="RefSeq" id="WP_008728436.1">
    <property type="nucleotide sequence ID" value="NZ_BAAACC010000033.1"/>
</dbReference>
<gene>
    <name evidence="5" type="ORF">G4D54_16800</name>
    <name evidence="4" type="ORF">MKC95_15185</name>
</gene>
<evidence type="ECO:0000313" key="7">
    <source>
        <dbReference type="Proteomes" id="UP001203972"/>
    </source>
</evidence>
<evidence type="ECO:0000256" key="2">
    <source>
        <dbReference type="SAM" id="SignalP"/>
    </source>
</evidence>
<evidence type="ECO:0000313" key="5">
    <source>
        <dbReference type="EMBL" id="QJA03981.1"/>
    </source>
</evidence>
<dbReference type="InterPro" id="IPR013783">
    <property type="entry name" value="Ig-like_fold"/>
</dbReference>
<dbReference type="Pfam" id="PF07523">
    <property type="entry name" value="Big_3"/>
    <property type="match status" value="1"/>
</dbReference>
<accession>A0AAP2XVS2</accession>
<evidence type="ECO:0000256" key="1">
    <source>
        <dbReference type="SAM" id="MobiDB-lite"/>
    </source>
</evidence>
<feature type="region of interest" description="Disordered" evidence="1">
    <location>
        <begin position="184"/>
        <end position="259"/>
    </location>
</feature>
<evidence type="ECO:0000259" key="3">
    <source>
        <dbReference type="Pfam" id="PF07523"/>
    </source>
</evidence>
<protein>
    <submittedName>
        <fullName evidence="4">Bacterial Ig-like domain-containing protein</fullName>
    </submittedName>
    <submittedName>
        <fullName evidence="5">Flagellar biosynthesis protein FlgM</fullName>
    </submittedName>
</protein>
<dbReference type="GeneID" id="61927231"/>
<keyword evidence="2" id="KW-0732">Signal</keyword>
<feature type="domain" description="Ig-like" evidence="3">
    <location>
        <begin position="102"/>
        <end position="177"/>
    </location>
</feature>
<dbReference type="Proteomes" id="UP000503330">
    <property type="component" value="Chromosome"/>
</dbReference>
<name>A0AAP2XVS2_CLOIN</name>
<dbReference type="Proteomes" id="UP001203972">
    <property type="component" value="Unassembled WGS sequence"/>
</dbReference>
<keyword evidence="5" id="KW-0966">Cell projection</keyword>
<dbReference type="EMBL" id="CP048838">
    <property type="protein sequence ID" value="QJA03981.1"/>
    <property type="molecule type" value="Genomic_DNA"/>
</dbReference>
<keyword evidence="5" id="KW-0282">Flagellum</keyword>
<feature type="signal peptide" evidence="2">
    <location>
        <begin position="1"/>
        <end position="19"/>
    </location>
</feature>
<feature type="compositionally biased region" description="Polar residues" evidence="1">
    <location>
        <begin position="245"/>
        <end position="259"/>
    </location>
</feature>
<dbReference type="PROSITE" id="PS51257">
    <property type="entry name" value="PROKAR_LIPOPROTEIN"/>
    <property type="match status" value="1"/>
</dbReference>
<dbReference type="AlphaFoldDB" id="A0AAP2XVS2"/>
<dbReference type="InterPro" id="IPR022038">
    <property type="entry name" value="Ig-like_bact"/>
</dbReference>
<keyword evidence="5" id="KW-0969">Cilium</keyword>
<feature type="compositionally biased region" description="Low complexity" evidence="1">
    <location>
        <begin position="189"/>
        <end position="230"/>
    </location>
</feature>
<reference evidence="4" key="2">
    <citation type="journal article" date="2022" name="Clin. Infect. Dis.">
        <title>Association between Clostridium innocuum and antibiotic-associated diarrhea in adults and children: A cross-sectional study and comparative genomics analysis.</title>
        <authorList>
            <person name="Cherny K.E."/>
            <person name="Muscat E.B."/>
            <person name="Balaji A."/>
            <person name="Mukherjee J."/>
            <person name="Ozer E.A."/>
            <person name="Angarone M.P."/>
            <person name="Hauser A.R."/>
            <person name="Sichel J.S."/>
            <person name="Amponsah E."/>
            <person name="Kociolek L.K."/>
        </authorList>
    </citation>
    <scope>NUCLEOTIDE SEQUENCE</scope>
    <source>
        <strain evidence="4">NU1-AC-029v</strain>
    </source>
</reference>